<keyword evidence="3" id="KW-1185">Reference proteome</keyword>
<evidence type="ECO:0000313" key="2">
    <source>
        <dbReference type="EMBL" id="KAJ8331992.1"/>
    </source>
</evidence>
<comment type="caution">
    <text evidence="2">The sequence shown here is derived from an EMBL/GenBank/DDBJ whole genome shotgun (WGS) entry which is preliminary data.</text>
</comment>
<protein>
    <submittedName>
        <fullName evidence="2">Uncharacterized protein</fullName>
    </submittedName>
</protein>
<dbReference type="AlphaFoldDB" id="A0A9Q1E474"/>
<evidence type="ECO:0000256" key="1">
    <source>
        <dbReference type="SAM" id="MobiDB-lite"/>
    </source>
</evidence>
<organism evidence="2 3">
    <name type="scientific">Synaphobranchus kaupii</name>
    <name type="common">Kaup's arrowtooth eel</name>
    <dbReference type="NCBI Taxonomy" id="118154"/>
    <lineage>
        <taxon>Eukaryota</taxon>
        <taxon>Metazoa</taxon>
        <taxon>Chordata</taxon>
        <taxon>Craniata</taxon>
        <taxon>Vertebrata</taxon>
        <taxon>Euteleostomi</taxon>
        <taxon>Actinopterygii</taxon>
        <taxon>Neopterygii</taxon>
        <taxon>Teleostei</taxon>
        <taxon>Anguilliformes</taxon>
        <taxon>Synaphobranchidae</taxon>
        <taxon>Synaphobranchus</taxon>
    </lineage>
</organism>
<name>A0A9Q1E474_SYNKA</name>
<dbReference type="Proteomes" id="UP001152622">
    <property type="component" value="Unassembled WGS sequence"/>
</dbReference>
<reference evidence="2" key="1">
    <citation type="journal article" date="2023" name="Science">
        <title>Genome structures resolve the early diversification of teleost fishes.</title>
        <authorList>
            <person name="Parey E."/>
            <person name="Louis A."/>
            <person name="Montfort J."/>
            <person name="Bouchez O."/>
            <person name="Roques C."/>
            <person name="Iampietro C."/>
            <person name="Lluch J."/>
            <person name="Castinel A."/>
            <person name="Donnadieu C."/>
            <person name="Desvignes T."/>
            <person name="Floi Bucao C."/>
            <person name="Jouanno E."/>
            <person name="Wen M."/>
            <person name="Mejri S."/>
            <person name="Dirks R."/>
            <person name="Jansen H."/>
            <person name="Henkel C."/>
            <person name="Chen W.J."/>
            <person name="Zahm M."/>
            <person name="Cabau C."/>
            <person name="Klopp C."/>
            <person name="Thompson A.W."/>
            <person name="Robinson-Rechavi M."/>
            <person name="Braasch I."/>
            <person name="Lecointre G."/>
            <person name="Bobe J."/>
            <person name="Postlethwait J.H."/>
            <person name="Berthelot C."/>
            <person name="Roest Crollius H."/>
            <person name="Guiguen Y."/>
        </authorList>
    </citation>
    <scope>NUCLEOTIDE SEQUENCE</scope>
    <source>
        <strain evidence="2">WJC10195</strain>
    </source>
</reference>
<evidence type="ECO:0000313" key="3">
    <source>
        <dbReference type="Proteomes" id="UP001152622"/>
    </source>
</evidence>
<gene>
    <name evidence="2" type="ORF">SKAU_G00430270</name>
</gene>
<proteinExistence type="predicted"/>
<sequence>MKREPLFRHLRTQCFFFHSCRSPPFHFSNSPSFKDLDAAVQLRGEKHFPMVSAVGSREAAQGSRRRNPDRQRLEELSNTARGDRAPSPPEADDNIPEPVAVVGRTCSAKAKTLANNLPLKVAPDRHAELKSKTCLGAVDGRTD</sequence>
<feature type="region of interest" description="Disordered" evidence="1">
    <location>
        <begin position="51"/>
        <end position="98"/>
    </location>
</feature>
<dbReference type="EMBL" id="JAINUF010000066">
    <property type="protein sequence ID" value="KAJ8331992.1"/>
    <property type="molecule type" value="Genomic_DNA"/>
</dbReference>
<feature type="compositionally biased region" description="Basic and acidic residues" evidence="1">
    <location>
        <begin position="66"/>
        <end position="75"/>
    </location>
</feature>
<accession>A0A9Q1E474</accession>